<protein>
    <recommendedName>
        <fullName evidence="7">CHCH domain-containing protein</fullName>
    </recommendedName>
</protein>
<dbReference type="EMBL" id="LDAU01000096">
    <property type="protein sequence ID" value="KRX06401.1"/>
    <property type="molecule type" value="Genomic_DNA"/>
</dbReference>
<gene>
    <name evidence="5" type="ORF">PPERSA_05014</name>
</gene>
<evidence type="ECO:0000256" key="4">
    <source>
        <dbReference type="ARBA" id="ARBA00038223"/>
    </source>
</evidence>
<evidence type="ECO:0000256" key="2">
    <source>
        <dbReference type="ARBA" id="ARBA00022490"/>
    </source>
</evidence>
<sequence>MENIYDNNVQQNNFQHRFNQIANEVLQQSIIQKQQDLISKNQNDNYLVNNYGQIPDQVKQQMQDTIQKNINQANISPQFNQSYLHQNNNQKQIKLVIDPYSIQQSYLQQPQIQSIQGNQQGIIVNKDGNQYYKFSVKLGEKDYQKLNQNDKGSFPLDHFSECDEFATKYNQCVVKHQLMPKRCRQTQMEYLDCRMKAGLMEKEEFEKLGFTEEGSWESEQAEQKYLFQNIQERKQRAWGNVMDQARYRKEMQEKDIDPMRPKGL</sequence>
<accession>A0A0V0QW47</accession>
<dbReference type="InParanoid" id="A0A0V0QW47"/>
<dbReference type="PROSITE" id="PS51808">
    <property type="entry name" value="CHCH"/>
    <property type="match status" value="1"/>
</dbReference>
<dbReference type="PANTHER" id="PTHR21107">
    <property type="entry name" value="CYTOCHROME C OXIDASE ASSEMBLY PROTEIN COX19"/>
    <property type="match status" value="1"/>
</dbReference>
<keyword evidence="2" id="KW-0963">Cytoplasm</keyword>
<evidence type="ECO:0000256" key="1">
    <source>
        <dbReference type="ARBA" id="ARBA00004496"/>
    </source>
</evidence>
<comment type="subcellular location">
    <subcellularLocation>
        <location evidence="1">Cytoplasm</location>
    </subcellularLocation>
</comment>
<evidence type="ECO:0008006" key="7">
    <source>
        <dbReference type="Google" id="ProtNLM"/>
    </source>
</evidence>
<dbReference type="AlphaFoldDB" id="A0A0V0QW47"/>
<dbReference type="OrthoDB" id="268594at2759"/>
<comment type="caution">
    <text evidence="5">The sequence shown here is derived from an EMBL/GenBank/DDBJ whole genome shotgun (WGS) entry which is preliminary data.</text>
</comment>
<proteinExistence type="inferred from homology"/>
<evidence type="ECO:0000256" key="3">
    <source>
        <dbReference type="ARBA" id="ARBA00023157"/>
    </source>
</evidence>
<organism evidence="5 6">
    <name type="scientific">Pseudocohnilembus persalinus</name>
    <name type="common">Ciliate</name>
    <dbReference type="NCBI Taxonomy" id="266149"/>
    <lineage>
        <taxon>Eukaryota</taxon>
        <taxon>Sar</taxon>
        <taxon>Alveolata</taxon>
        <taxon>Ciliophora</taxon>
        <taxon>Intramacronucleata</taxon>
        <taxon>Oligohymenophorea</taxon>
        <taxon>Scuticociliatia</taxon>
        <taxon>Philasterida</taxon>
        <taxon>Pseudocohnilembidae</taxon>
        <taxon>Pseudocohnilembus</taxon>
    </lineage>
</organism>
<comment type="similarity">
    <text evidence="4">Belongs to the COX19 family.</text>
</comment>
<dbReference type="InterPro" id="IPR051383">
    <property type="entry name" value="COX19"/>
</dbReference>
<keyword evidence="6" id="KW-1185">Reference proteome</keyword>
<name>A0A0V0QW47_PSEPJ</name>
<evidence type="ECO:0000313" key="6">
    <source>
        <dbReference type="Proteomes" id="UP000054937"/>
    </source>
</evidence>
<evidence type="ECO:0000313" key="5">
    <source>
        <dbReference type="EMBL" id="KRX06401.1"/>
    </source>
</evidence>
<reference evidence="5 6" key="1">
    <citation type="journal article" date="2015" name="Sci. Rep.">
        <title>Genome of the facultative scuticociliatosis pathogen Pseudocohnilembus persalinus provides insight into its virulence through horizontal gene transfer.</title>
        <authorList>
            <person name="Xiong J."/>
            <person name="Wang G."/>
            <person name="Cheng J."/>
            <person name="Tian M."/>
            <person name="Pan X."/>
            <person name="Warren A."/>
            <person name="Jiang C."/>
            <person name="Yuan D."/>
            <person name="Miao W."/>
        </authorList>
    </citation>
    <scope>NUCLEOTIDE SEQUENCE [LARGE SCALE GENOMIC DNA]</scope>
    <source>
        <strain evidence="5">36N120E</strain>
    </source>
</reference>
<dbReference type="Proteomes" id="UP000054937">
    <property type="component" value="Unassembled WGS sequence"/>
</dbReference>
<keyword evidence="3" id="KW-1015">Disulfide bond</keyword>
<dbReference type="PANTHER" id="PTHR21107:SF2">
    <property type="entry name" value="CYTOCHROME C OXIDASE ASSEMBLY PROTEIN COX19"/>
    <property type="match status" value="1"/>
</dbReference>
<dbReference type="GO" id="GO:0005758">
    <property type="term" value="C:mitochondrial intermembrane space"/>
    <property type="evidence" value="ECO:0007669"/>
    <property type="project" value="TreeGrafter"/>
</dbReference>
<dbReference type="GO" id="GO:0033617">
    <property type="term" value="P:mitochondrial respiratory chain complex IV assembly"/>
    <property type="evidence" value="ECO:0007669"/>
    <property type="project" value="TreeGrafter"/>
</dbReference>